<keyword evidence="3 9" id="KW-1003">Cell membrane</keyword>
<dbReference type="Pfam" id="PF00795">
    <property type="entry name" value="CN_hydrolase"/>
    <property type="match status" value="1"/>
</dbReference>
<dbReference type="Pfam" id="PF20154">
    <property type="entry name" value="LNT_N"/>
    <property type="match status" value="1"/>
</dbReference>
<keyword evidence="11" id="KW-0449">Lipoprotein</keyword>
<dbReference type="OrthoDB" id="9804277at2"/>
<dbReference type="SUPFAM" id="SSF56317">
    <property type="entry name" value="Carbon-nitrogen hydrolase"/>
    <property type="match status" value="1"/>
</dbReference>
<evidence type="ECO:0000256" key="7">
    <source>
        <dbReference type="ARBA" id="ARBA00023136"/>
    </source>
</evidence>
<feature type="domain" description="CN hydrolase" evidence="10">
    <location>
        <begin position="249"/>
        <end position="502"/>
    </location>
</feature>
<evidence type="ECO:0000313" key="12">
    <source>
        <dbReference type="Proteomes" id="UP000315252"/>
    </source>
</evidence>
<sequence>MIEAFPGRCAVFFAALKGWRRYATAALLGALAALALPPVHLFPFLIPAFCGLLWLLDGLDRPRQAALLGWSFGLGHGVVGVYWVGHAFLVDAAQYGFLMPFAVLGLAGLLAVFQALALYAVALLAWNGAARVVGLAVFWVLAEWLRSWIFTGFPWNLMGSVWSFSPAMLQLAALAGIWGLSFMTLLAAAAPAALVCRDGQPNRPGGANRAAVLVFLILPAVVWGAGMARLASAPDPDAHVVEDVMLRLVQPNVEQSEKWRQDLRLGHVNDIIRLSRAPGFEKVTHVIWPETAIPFLLSNDERDAQLRRLIASAAPAGGLLLTGVPRMGAGQNGALERPTAGRPLTWNSFQVFDVTGSLAANYDKFHLVPFGEYVPFRGLLSFSKLTAGRGDFSSGPGPTTLSLPGLPPASPLICYEIIFPGQVVDPGERPGWIINVTNDAWFGDSSGPRQHFVSAQLRAVEEGIPVIRVANTGISGVIDGYGRVLSRIELGKSGVLDVALPKPVVNQEIYSISSGWKLITQLFLFIALGFGLRNFS</sequence>
<comment type="subcellular location">
    <subcellularLocation>
        <location evidence="1 9">Cell membrane</location>
        <topology evidence="1 9">Multi-pass membrane protein</topology>
    </subcellularLocation>
</comment>
<organism evidence="11 12">
    <name type="scientific">Denitrobaculum tricleocarpae</name>
    <dbReference type="NCBI Taxonomy" id="2591009"/>
    <lineage>
        <taxon>Bacteria</taxon>
        <taxon>Pseudomonadati</taxon>
        <taxon>Pseudomonadota</taxon>
        <taxon>Alphaproteobacteria</taxon>
        <taxon>Rhodospirillales</taxon>
        <taxon>Rhodospirillaceae</taxon>
        <taxon>Denitrobaculum</taxon>
    </lineage>
</organism>
<dbReference type="InterPro" id="IPR004563">
    <property type="entry name" value="Apolipo_AcylTrfase"/>
</dbReference>
<protein>
    <recommendedName>
        <fullName evidence="9">Apolipoprotein N-acyltransferase</fullName>
        <shortName evidence="9">ALP N-acyltransferase</shortName>
        <ecNumber evidence="9">2.3.1.269</ecNumber>
    </recommendedName>
</protein>
<keyword evidence="6 9" id="KW-1133">Transmembrane helix</keyword>
<dbReference type="GO" id="GO:0042158">
    <property type="term" value="P:lipoprotein biosynthetic process"/>
    <property type="evidence" value="ECO:0007669"/>
    <property type="project" value="UniProtKB-UniRule"/>
</dbReference>
<dbReference type="EMBL" id="VHSH01000004">
    <property type="protein sequence ID" value="TQV79915.1"/>
    <property type="molecule type" value="Genomic_DNA"/>
</dbReference>
<feature type="transmembrane region" description="Helical" evidence="9">
    <location>
        <begin position="67"/>
        <end position="85"/>
    </location>
</feature>
<reference evidence="11 12" key="1">
    <citation type="submission" date="2019-06" db="EMBL/GenBank/DDBJ databases">
        <title>Whole genome sequence for Rhodospirillaceae sp. R148.</title>
        <authorList>
            <person name="Wang G."/>
        </authorList>
    </citation>
    <scope>NUCLEOTIDE SEQUENCE [LARGE SCALE GENOMIC DNA]</scope>
    <source>
        <strain evidence="11 12">R148</strain>
    </source>
</reference>
<evidence type="ECO:0000256" key="6">
    <source>
        <dbReference type="ARBA" id="ARBA00022989"/>
    </source>
</evidence>
<name>A0A545TRS0_9PROT</name>
<dbReference type="GO" id="GO:0005886">
    <property type="term" value="C:plasma membrane"/>
    <property type="evidence" value="ECO:0007669"/>
    <property type="project" value="UniProtKB-SubCell"/>
</dbReference>
<evidence type="ECO:0000256" key="2">
    <source>
        <dbReference type="ARBA" id="ARBA00010065"/>
    </source>
</evidence>
<evidence type="ECO:0000259" key="10">
    <source>
        <dbReference type="PROSITE" id="PS50263"/>
    </source>
</evidence>
<dbReference type="RefSeq" id="WP_142897095.1">
    <property type="nucleotide sequence ID" value="NZ_ML660055.1"/>
</dbReference>
<comment type="function">
    <text evidence="9">Catalyzes the phospholipid dependent N-acylation of the N-terminal cysteine of apolipoprotein, the last step in lipoprotein maturation.</text>
</comment>
<comment type="pathway">
    <text evidence="9">Protein modification; lipoprotein biosynthesis (N-acyl transfer).</text>
</comment>
<dbReference type="CDD" id="cd07571">
    <property type="entry name" value="ALP_N-acyl_transferase"/>
    <property type="match status" value="1"/>
</dbReference>
<evidence type="ECO:0000256" key="3">
    <source>
        <dbReference type="ARBA" id="ARBA00022475"/>
    </source>
</evidence>
<dbReference type="UniPathway" id="UPA00666"/>
<evidence type="ECO:0000256" key="5">
    <source>
        <dbReference type="ARBA" id="ARBA00022692"/>
    </source>
</evidence>
<evidence type="ECO:0000256" key="8">
    <source>
        <dbReference type="ARBA" id="ARBA00023315"/>
    </source>
</evidence>
<evidence type="ECO:0000313" key="11">
    <source>
        <dbReference type="EMBL" id="TQV79915.1"/>
    </source>
</evidence>
<evidence type="ECO:0000256" key="9">
    <source>
        <dbReference type="HAMAP-Rule" id="MF_01148"/>
    </source>
</evidence>
<dbReference type="InterPro" id="IPR045378">
    <property type="entry name" value="LNT_N"/>
</dbReference>
<dbReference type="AlphaFoldDB" id="A0A545TRS0"/>
<feature type="transmembrane region" description="Helical" evidence="9">
    <location>
        <begin position="171"/>
        <end position="195"/>
    </location>
</feature>
<comment type="similarity">
    <text evidence="2 9">Belongs to the CN hydrolase family. Apolipoprotein N-acyltransferase subfamily.</text>
</comment>
<keyword evidence="7 9" id="KW-0472">Membrane</keyword>
<dbReference type="EC" id="2.3.1.269" evidence="9"/>
<gene>
    <name evidence="9 11" type="primary">lnt</name>
    <name evidence="11" type="ORF">FKG95_14640</name>
</gene>
<feature type="transmembrane region" description="Helical" evidence="9">
    <location>
        <begin position="207"/>
        <end position="226"/>
    </location>
</feature>
<accession>A0A545TRS0</accession>
<dbReference type="PANTHER" id="PTHR38686">
    <property type="entry name" value="APOLIPOPROTEIN N-ACYLTRANSFERASE"/>
    <property type="match status" value="1"/>
</dbReference>
<dbReference type="Gene3D" id="3.60.110.10">
    <property type="entry name" value="Carbon-nitrogen hydrolase"/>
    <property type="match status" value="1"/>
</dbReference>
<keyword evidence="4 9" id="KW-0808">Transferase</keyword>
<evidence type="ECO:0000256" key="4">
    <source>
        <dbReference type="ARBA" id="ARBA00022679"/>
    </source>
</evidence>
<dbReference type="InterPro" id="IPR036526">
    <property type="entry name" value="C-N_Hydrolase_sf"/>
</dbReference>
<comment type="catalytic activity">
    <reaction evidence="9">
        <text>N-terminal S-1,2-diacyl-sn-glyceryl-L-cysteinyl-[lipoprotein] + a glycerophospholipid = N-acyl-S-1,2-diacyl-sn-glyceryl-L-cysteinyl-[lipoprotein] + a 2-acyl-sn-glycero-3-phospholipid + H(+)</text>
        <dbReference type="Rhea" id="RHEA:48228"/>
        <dbReference type="Rhea" id="RHEA-COMP:14681"/>
        <dbReference type="Rhea" id="RHEA-COMP:14684"/>
        <dbReference type="ChEBI" id="CHEBI:15378"/>
        <dbReference type="ChEBI" id="CHEBI:136912"/>
        <dbReference type="ChEBI" id="CHEBI:140656"/>
        <dbReference type="ChEBI" id="CHEBI:140657"/>
        <dbReference type="ChEBI" id="CHEBI:140660"/>
        <dbReference type="EC" id="2.3.1.269"/>
    </reaction>
</comment>
<keyword evidence="8 9" id="KW-0012">Acyltransferase</keyword>
<feature type="transmembrane region" description="Helical" evidence="9">
    <location>
        <begin position="22"/>
        <end position="55"/>
    </location>
</feature>
<proteinExistence type="inferred from homology"/>
<dbReference type="PANTHER" id="PTHR38686:SF1">
    <property type="entry name" value="APOLIPOPROTEIN N-ACYLTRANSFERASE"/>
    <property type="match status" value="1"/>
</dbReference>
<feature type="transmembrane region" description="Helical" evidence="9">
    <location>
        <begin position="132"/>
        <end position="151"/>
    </location>
</feature>
<dbReference type="PROSITE" id="PS50263">
    <property type="entry name" value="CN_HYDROLASE"/>
    <property type="match status" value="1"/>
</dbReference>
<dbReference type="InterPro" id="IPR003010">
    <property type="entry name" value="C-N_Hydrolase"/>
</dbReference>
<dbReference type="Proteomes" id="UP000315252">
    <property type="component" value="Unassembled WGS sequence"/>
</dbReference>
<comment type="caution">
    <text evidence="11">The sequence shown here is derived from an EMBL/GenBank/DDBJ whole genome shotgun (WGS) entry which is preliminary data.</text>
</comment>
<keyword evidence="5 9" id="KW-0812">Transmembrane</keyword>
<feature type="transmembrane region" description="Helical" evidence="9">
    <location>
        <begin position="97"/>
        <end position="125"/>
    </location>
</feature>
<dbReference type="NCBIfam" id="TIGR00546">
    <property type="entry name" value="lnt"/>
    <property type="match status" value="1"/>
</dbReference>
<dbReference type="HAMAP" id="MF_01148">
    <property type="entry name" value="Lnt"/>
    <property type="match status" value="1"/>
</dbReference>
<dbReference type="GO" id="GO:0016410">
    <property type="term" value="F:N-acyltransferase activity"/>
    <property type="evidence" value="ECO:0007669"/>
    <property type="project" value="UniProtKB-UniRule"/>
</dbReference>
<evidence type="ECO:0000256" key="1">
    <source>
        <dbReference type="ARBA" id="ARBA00004651"/>
    </source>
</evidence>
<keyword evidence="12" id="KW-1185">Reference proteome</keyword>